<reference evidence="3 4" key="1">
    <citation type="journal article" date="2019" name="Int. J. Syst. Evol. Microbiol.">
        <title>The Global Catalogue of Microorganisms (GCM) 10K type strain sequencing project: providing services to taxonomists for standard genome sequencing and annotation.</title>
        <authorList>
            <consortium name="The Broad Institute Genomics Platform"/>
            <consortium name="The Broad Institute Genome Sequencing Center for Infectious Disease"/>
            <person name="Wu L."/>
            <person name="Ma J."/>
        </authorList>
    </citation>
    <scope>NUCLEOTIDE SEQUENCE [LARGE SCALE GENOMIC DNA]</scope>
    <source>
        <strain evidence="3 4">JCM 16009</strain>
    </source>
</reference>
<feature type="chain" id="PRO_5045200371" description="Iron(III) transport system substrate-binding protein" evidence="2">
    <location>
        <begin position="28"/>
        <end position="348"/>
    </location>
</feature>
<evidence type="ECO:0000313" key="3">
    <source>
        <dbReference type="EMBL" id="GAA1866959.1"/>
    </source>
</evidence>
<dbReference type="PANTHER" id="PTHR30006">
    <property type="entry name" value="THIAMINE-BINDING PERIPLASMIC PROTEIN-RELATED"/>
    <property type="match status" value="1"/>
</dbReference>
<feature type="signal peptide" evidence="2">
    <location>
        <begin position="1"/>
        <end position="27"/>
    </location>
</feature>
<protein>
    <recommendedName>
        <fullName evidence="5">Iron(III) transport system substrate-binding protein</fullName>
    </recommendedName>
</protein>
<proteinExistence type="predicted"/>
<evidence type="ECO:0000256" key="2">
    <source>
        <dbReference type="SAM" id="SignalP"/>
    </source>
</evidence>
<dbReference type="Gene3D" id="3.40.190.10">
    <property type="entry name" value="Periplasmic binding protein-like II"/>
    <property type="match status" value="2"/>
</dbReference>
<comment type="caution">
    <text evidence="3">The sequence shown here is derived from an EMBL/GenBank/DDBJ whole genome shotgun (WGS) entry which is preliminary data.</text>
</comment>
<dbReference type="Proteomes" id="UP001500449">
    <property type="component" value="Unassembled WGS sequence"/>
</dbReference>
<evidence type="ECO:0008006" key="5">
    <source>
        <dbReference type="Google" id="ProtNLM"/>
    </source>
</evidence>
<sequence>MERSVKRRQRFGLLAAALLTATLAACGGGGAAPAGTLASGGWEAIVDAAGTEGSLLVYSSATPAQIQRITQAFGRAHPDIAVEIATLTSSEQVTRLQQERDAGLAQADIAWNAQYNWFTQEQQAGHLADPRGPAAADNPPALKLTDSSRLLYALPIPLQWNKNAVTTPLTGYQDLLRPEFAGSLGLADITGGASLAGFYDWLQRTQGPDFLTRLAAQKPKFYIQPSESAQAVASAETKASGYGSLPASKALVAQGAPIELRLPEPAFSTTTYGAILDNAPHPNAAQVFFDWLQSTDGQKAIVGNGDVASPKDVDGGVAKIGSLTLYRGELGKDDVARITAEFNKAFGR</sequence>
<gene>
    <name evidence="3" type="ORF">GCM10009836_54240</name>
</gene>
<name>A0ABN2NIL9_9PSEU</name>
<dbReference type="PROSITE" id="PS51257">
    <property type="entry name" value="PROKAR_LIPOPROTEIN"/>
    <property type="match status" value="1"/>
</dbReference>
<dbReference type="SUPFAM" id="SSF53850">
    <property type="entry name" value="Periplasmic binding protein-like II"/>
    <property type="match status" value="1"/>
</dbReference>
<dbReference type="PROSITE" id="PS51318">
    <property type="entry name" value="TAT"/>
    <property type="match status" value="1"/>
</dbReference>
<dbReference type="EMBL" id="BAAAQK010000022">
    <property type="protein sequence ID" value="GAA1866959.1"/>
    <property type="molecule type" value="Genomic_DNA"/>
</dbReference>
<keyword evidence="4" id="KW-1185">Reference proteome</keyword>
<evidence type="ECO:0000313" key="4">
    <source>
        <dbReference type="Proteomes" id="UP001500449"/>
    </source>
</evidence>
<organism evidence="3 4">
    <name type="scientific">Pseudonocardia ailaonensis</name>
    <dbReference type="NCBI Taxonomy" id="367279"/>
    <lineage>
        <taxon>Bacteria</taxon>
        <taxon>Bacillati</taxon>
        <taxon>Actinomycetota</taxon>
        <taxon>Actinomycetes</taxon>
        <taxon>Pseudonocardiales</taxon>
        <taxon>Pseudonocardiaceae</taxon>
        <taxon>Pseudonocardia</taxon>
    </lineage>
</organism>
<evidence type="ECO:0000256" key="1">
    <source>
        <dbReference type="ARBA" id="ARBA00022729"/>
    </source>
</evidence>
<dbReference type="InterPro" id="IPR006311">
    <property type="entry name" value="TAT_signal"/>
</dbReference>
<dbReference type="Pfam" id="PF13531">
    <property type="entry name" value="SBP_bac_11"/>
    <property type="match status" value="1"/>
</dbReference>
<keyword evidence="1 2" id="KW-0732">Signal</keyword>
<accession>A0ABN2NIL9</accession>
<dbReference type="PANTHER" id="PTHR30006:SF25">
    <property type="entry name" value="PHOSPHOGLYCERATE TRANSPORT REGULATORY PROTEIN PGTC"/>
    <property type="match status" value="1"/>
</dbReference>